<evidence type="ECO:0000256" key="3">
    <source>
        <dbReference type="ARBA" id="ARBA00022692"/>
    </source>
</evidence>
<dbReference type="NCBIfam" id="TIGR00374">
    <property type="entry name" value="flippase-like domain"/>
    <property type="match status" value="1"/>
</dbReference>
<feature type="transmembrane region" description="Helical" evidence="6">
    <location>
        <begin position="40"/>
        <end position="58"/>
    </location>
</feature>
<keyword evidence="2" id="KW-1003">Cell membrane</keyword>
<evidence type="ECO:0000256" key="6">
    <source>
        <dbReference type="SAM" id="Phobius"/>
    </source>
</evidence>
<dbReference type="PANTHER" id="PTHR39087:SF2">
    <property type="entry name" value="UPF0104 MEMBRANE PROTEIN MJ1595"/>
    <property type="match status" value="1"/>
</dbReference>
<dbReference type="Pfam" id="PF03706">
    <property type="entry name" value="LPG_synthase_TM"/>
    <property type="match status" value="1"/>
</dbReference>
<dbReference type="EMBL" id="CP072642">
    <property type="protein sequence ID" value="QUV93092.1"/>
    <property type="molecule type" value="Genomic_DNA"/>
</dbReference>
<comment type="subcellular location">
    <subcellularLocation>
        <location evidence="1">Cell membrane</location>
        <topology evidence="1">Multi-pass membrane protein</topology>
    </subcellularLocation>
</comment>
<protein>
    <submittedName>
        <fullName evidence="7">Flippase-like domain-containing protein</fullName>
    </submittedName>
</protein>
<feature type="transmembrane region" description="Helical" evidence="6">
    <location>
        <begin position="129"/>
        <end position="148"/>
    </location>
</feature>
<feature type="transmembrane region" description="Helical" evidence="6">
    <location>
        <begin position="230"/>
        <end position="247"/>
    </location>
</feature>
<feature type="transmembrane region" description="Helical" evidence="6">
    <location>
        <begin position="294"/>
        <end position="319"/>
    </location>
</feature>
<dbReference type="PANTHER" id="PTHR39087">
    <property type="entry name" value="UPF0104 MEMBRANE PROTEIN MJ1595"/>
    <property type="match status" value="1"/>
</dbReference>
<evidence type="ECO:0000256" key="5">
    <source>
        <dbReference type="ARBA" id="ARBA00023136"/>
    </source>
</evidence>
<dbReference type="RefSeq" id="WP_211421504.1">
    <property type="nucleotide sequence ID" value="NZ_CP072642.1"/>
</dbReference>
<keyword evidence="8" id="KW-1185">Reference proteome</keyword>
<organism evidence="7 8">
    <name type="scientific">Chloracidobacterium sp. N</name>
    <dbReference type="NCBI Taxonomy" id="2821540"/>
    <lineage>
        <taxon>Bacteria</taxon>
        <taxon>Pseudomonadati</taxon>
        <taxon>Acidobacteriota</taxon>
        <taxon>Terriglobia</taxon>
        <taxon>Terriglobales</taxon>
        <taxon>Acidobacteriaceae</taxon>
        <taxon>Chloracidobacterium</taxon>
        <taxon>Chloracidobacterium aggregatum</taxon>
    </lineage>
</organism>
<dbReference type="Proteomes" id="UP000677668">
    <property type="component" value="Chromosome 1"/>
</dbReference>
<keyword evidence="5 6" id="KW-0472">Membrane</keyword>
<dbReference type="InterPro" id="IPR022791">
    <property type="entry name" value="L-PG_synthase/AglD"/>
</dbReference>
<name>A0ABX8AXP9_9BACT</name>
<evidence type="ECO:0000313" key="7">
    <source>
        <dbReference type="EMBL" id="QUV93092.1"/>
    </source>
</evidence>
<feature type="transmembrane region" description="Helical" evidence="6">
    <location>
        <begin position="254"/>
        <end position="274"/>
    </location>
</feature>
<reference evidence="7 8" key="1">
    <citation type="submission" date="2021-03" db="EMBL/GenBank/DDBJ databases">
        <title>Genomic and phenotypic characterization of Chloracidobacterium isolates provides evidence for multiple species.</title>
        <authorList>
            <person name="Saini M.K."/>
            <person name="Costas A.M.G."/>
            <person name="Tank M."/>
            <person name="Bryant D.A."/>
        </authorList>
    </citation>
    <scope>NUCLEOTIDE SEQUENCE [LARGE SCALE GENOMIC DNA]</scope>
    <source>
        <strain evidence="7 8">N</strain>
    </source>
</reference>
<gene>
    <name evidence="7" type="ORF">J8C05_06805</name>
</gene>
<evidence type="ECO:0000256" key="1">
    <source>
        <dbReference type="ARBA" id="ARBA00004651"/>
    </source>
</evidence>
<feature type="transmembrane region" description="Helical" evidence="6">
    <location>
        <begin position="7"/>
        <end position="28"/>
    </location>
</feature>
<accession>A0ABX8AXP9</accession>
<evidence type="ECO:0000313" key="8">
    <source>
        <dbReference type="Proteomes" id="UP000677668"/>
    </source>
</evidence>
<evidence type="ECO:0000256" key="2">
    <source>
        <dbReference type="ARBA" id="ARBA00022475"/>
    </source>
</evidence>
<evidence type="ECO:0000256" key="4">
    <source>
        <dbReference type="ARBA" id="ARBA00022989"/>
    </source>
</evidence>
<keyword evidence="3 6" id="KW-0812">Transmembrane</keyword>
<feature type="transmembrane region" description="Helical" evidence="6">
    <location>
        <begin position="154"/>
        <end position="176"/>
    </location>
</feature>
<proteinExistence type="predicted"/>
<sequence length="346" mass="38167">MKGKLKTVTIWLGILLSIVFAGLAFYGIDWRKTGLALRAVQWPYLAVAFVLMWAGFAWRTVRWKRLLDVGRPADDAIHFGDCFSVMTVGYMANNILPARIGEVARAYLVGRKTRTTKSFAFGTIVTERLADVLMLLLLISFTLLTLKLPPESKVIATGVAWLGFGCAAGLVAAIVLRPTVVRLVERGLTAVRLGRYAARLADMTDRFLRGVSCGGSLRTLAWVWVDSFGIWIASLYMTWFVALACNLDVGVTQILYVMCYVNLGAMLPSAPGYVGTYQWFCTHSLSAFGVEKEAALAFSFVSHIVWYVPLTLLGLILFLRERLSWGQLTEETGVGDGETLDESLPA</sequence>
<keyword evidence="4 6" id="KW-1133">Transmembrane helix</keyword>